<dbReference type="EMBL" id="SSND01000001">
    <property type="protein sequence ID" value="THD85626.1"/>
    <property type="molecule type" value="Genomic_DNA"/>
</dbReference>
<dbReference type="InterPro" id="IPR002898">
    <property type="entry name" value="MotA_ExbB_proton_chnl"/>
</dbReference>
<name>A0A4S3MSR0_9RHOB</name>
<proteinExistence type="inferred from homology"/>
<evidence type="ECO:0000256" key="13">
    <source>
        <dbReference type="SAM" id="Phobius"/>
    </source>
</evidence>
<keyword evidence="9" id="KW-0375">Hydrogen ion transport</keyword>
<keyword evidence="4" id="KW-1003">Cell membrane</keyword>
<dbReference type="AlphaFoldDB" id="A0A4S3MSR0"/>
<evidence type="ECO:0000313" key="16">
    <source>
        <dbReference type="EMBL" id="THD85626.1"/>
    </source>
</evidence>
<gene>
    <name evidence="16" type="primary">motA</name>
    <name evidence="16" type="ORF">E7811_08035</name>
</gene>
<dbReference type="Pfam" id="PF01618">
    <property type="entry name" value="MotA_ExbB"/>
    <property type="match status" value="1"/>
</dbReference>
<keyword evidence="3" id="KW-0813">Transport</keyword>
<evidence type="ECO:0000256" key="9">
    <source>
        <dbReference type="ARBA" id="ARBA00022781"/>
    </source>
</evidence>
<keyword evidence="16" id="KW-0966">Cell projection</keyword>
<keyword evidence="6" id="KW-0997">Cell inner membrane</keyword>
<dbReference type="GO" id="GO:1902600">
    <property type="term" value="P:proton transmembrane transport"/>
    <property type="evidence" value="ECO:0007669"/>
    <property type="project" value="UniProtKB-KW"/>
</dbReference>
<keyword evidence="12 13" id="KW-0472">Membrane</keyword>
<protein>
    <submittedName>
        <fullName evidence="16">Flagellar motor stator protein MotA</fullName>
    </submittedName>
</protein>
<feature type="transmembrane region" description="Helical" evidence="13">
    <location>
        <begin position="27"/>
        <end position="49"/>
    </location>
</feature>
<feature type="transmembrane region" description="Helical" evidence="13">
    <location>
        <begin position="172"/>
        <end position="190"/>
    </location>
</feature>
<keyword evidence="16" id="KW-0969">Cilium</keyword>
<keyword evidence="10 13" id="KW-1133">Transmembrane helix</keyword>
<comment type="subcellular location">
    <subcellularLocation>
        <location evidence="1">Cell inner membrane</location>
        <topology evidence="1">Multi-pass membrane protein</topology>
    </subcellularLocation>
</comment>
<evidence type="ECO:0000256" key="10">
    <source>
        <dbReference type="ARBA" id="ARBA00022989"/>
    </source>
</evidence>
<evidence type="ECO:0000256" key="4">
    <source>
        <dbReference type="ARBA" id="ARBA00022475"/>
    </source>
</evidence>
<comment type="similarity">
    <text evidence="2">Belongs to the MotA family.</text>
</comment>
<evidence type="ECO:0000256" key="1">
    <source>
        <dbReference type="ARBA" id="ARBA00004429"/>
    </source>
</evidence>
<evidence type="ECO:0000256" key="7">
    <source>
        <dbReference type="ARBA" id="ARBA00022692"/>
    </source>
</evidence>
<comment type="caution">
    <text evidence="16">The sequence shown here is derived from an EMBL/GenBank/DDBJ whole genome shotgun (WGS) entry which is preliminary data.</text>
</comment>
<dbReference type="NCBIfam" id="TIGR03818">
    <property type="entry name" value="MotA1"/>
    <property type="match status" value="1"/>
</dbReference>
<dbReference type="GO" id="GO:0005886">
    <property type="term" value="C:plasma membrane"/>
    <property type="evidence" value="ECO:0007669"/>
    <property type="project" value="UniProtKB-SubCell"/>
</dbReference>
<feature type="transmembrane region" description="Helical" evidence="13">
    <location>
        <begin position="5"/>
        <end position="21"/>
    </location>
</feature>
<dbReference type="Pfam" id="PF20560">
    <property type="entry name" value="MotA_N"/>
    <property type="match status" value="1"/>
</dbReference>
<dbReference type="InterPro" id="IPR047055">
    <property type="entry name" value="MotA-like"/>
</dbReference>
<organism evidence="16 17">
    <name type="scientific">Aliigemmobacter aestuarii</name>
    <dbReference type="NCBI Taxonomy" id="1445661"/>
    <lineage>
        <taxon>Bacteria</taxon>
        <taxon>Pseudomonadati</taxon>
        <taxon>Pseudomonadota</taxon>
        <taxon>Alphaproteobacteria</taxon>
        <taxon>Rhodobacterales</taxon>
        <taxon>Paracoccaceae</taxon>
        <taxon>Aliigemmobacter</taxon>
    </lineage>
</organism>
<evidence type="ECO:0000259" key="15">
    <source>
        <dbReference type="Pfam" id="PF20560"/>
    </source>
</evidence>
<dbReference type="InterPro" id="IPR000540">
    <property type="entry name" value="Flag_MotA_CS"/>
</dbReference>
<dbReference type="OrthoDB" id="9782603at2"/>
<keyword evidence="17" id="KW-1185">Reference proteome</keyword>
<keyword evidence="7 13" id="KW-0812">Transmembrane</keyword>
<evidence type="ECO:0000256" key="8">
    <source>
        <dbReference type="ARBA" id="ARBA00022779"/>
    </source>
</evidence>
<dbReference type="RefSeq" id="WP_136393997.1">
    <property type="nucleotide sequence ID" value="NZ_SSND01000001.1"/>
</dbReference>
<evidence type="ECO:0000256" key="3">
    <source>
        <dbReference type="ARBA" id="ARBA00022448"/>
    </source>
</evidence>
<dbReference type="GO" id="GO:0071978">
    <property type="term" value="P:bacterial-type flagellum-dependent swarming motility"/>
    <property type="evidence" value="ECO:0007669"/>
    <property type="project" value="InterPro"/>
</dbReference>
<evidence type="ECO:0000256" key="11">
    <source>
        <dbReference type="ARBA" id="ARBA00023065"/>
    </source>
</evidence>
<evidence type="ECO:0000256" key="5">
    <source>
        <dbReference type="ARBA" id="ARBA00022500"/>
    </source>
</evidence>
<dbReference type="Proteomes" id="UP000309450">
    <property type="component" value="Unassembled WGS sequence"/>
</dbReference>
<feature type="domain" description="MotA/TolQ/ExbB proton channel" evidence="14">
    <location>
        <begin position="136"/>
        <end position="233"/>
    </location>
</feature>
<accession>A0A4S3MSR0</accession>
<keyword evidence="11" id="KW-0406">Ion transport</keyword>
<dbReference type="PROSITE" id="PS01307">
    <property type="entry name" value="MOTA"/>
    <property type="match status" value="1"/>
</dbReference>
<sequence>MFGIIGIAVIFVMVFGGYMLAGGKMGIILKALPFEMIMIGGAAIGAFLLSNDLASVKHALKDIGKVFKGPKWKPADYRDLLCLLFELIRVARNNPVELEEHIENPGTSAIFSRYPKIQKDHETIDLICDTLRAASMNYDDPHQVEDVLDKRMEASQHHALHSSHALQSMADALPALGIVAAVLGVIKTMGSIDQPPEVLGKMIGGALVGTFLGVFLAYGIVGPFAVRVKAVVEEDGHFHHLIREVLVANLHRHPPNICIEVGRQNTPHHVRPSFQAVEEAVRSLKQDAA</sequence>
<dbReference type="InterPro" id="IPR046786">
    <property type="entry name" value="MotA_N"/>
</dbReference>
<evidence type="ECO:0000256" key="12">
    <source>
        <dbReference type="ARBA" id="ARBA00023136"/>
    </source>
</evidence>
<dbReference type="PANTHER" id="PTHR30433:SF4">
    <property type="entry name" value="MOTILITY PROTEIN A"/>
    <property type="match status" value="1"/>
</dbReference>
<keyword evidence="5" id="KW-0145">Chemotaxis</keyword>
<dbReference type="PANTHER" id="PTHR30433">
    <property type="entry name" value="CHEMOTAXIS PROTEIN MOTA"/>
    <property type="match status" value="1"/>
</dbReference>
<keyword evidence="8" id="KW-0283">Flagellar rotation</keyword>
<dbReference type="InterPro" id="IPR022522">
    <property type="entry name" value="Flagellar_motor_stator_MotA"/>
</dbReference>
<dbReference type="GO" id="GO:0006935">
    <property type="term" value="P:chemotaxis"/>
    <property type="evidence" value="ECO:0007669"/>
    <property type="project" value="UniProtKB-KW"/>
</dbReference>
<evidence type="ECO:0000313" key="17">
    <source>
        <dbReference type="Proteomes" id="UP000309450"/>
    </source>
</evidence>
<evidence type="ECO:0000256" key="2">
    <source>
        <dbReference type="ARBA" id="ARBA00008038"/>
    </source>
</evidence>
<evidence type="ECO:0000256" key="6">
    <source>
        <dbReference type="ARBA" id="ARBA00022519"/>
    </source>
</evidence>
<reference evidence="16 17" key="1">
    <citation type="submission" date="2019-04" db="EMBL/GenBank/DDBJ databases">
        <title>Draft genome sequence of Gemmobacter aestuarii sp. nov.</title>
        <authorList>
            <person name="Hameed A."/>
            <person name="Lin S.-Y."/>
            <person name="Shahina M."/>
            <person name="Lai W.-A."/>
            <person name="Young C.-C."/>
        </authorList>
    </citation>
    <scope>NUCLEOTIDE SEQUENCE [LARGE SCALE GENOMIC DNA]</scope>
    <source>
        <strain evidence="16 17">CC-PW-75</strain>
    </source>
</reference>
<feature type="domain" description="Motility protein A N-terminal" evidence="15">
    <location>
        <begin position="4"/>
        <end position="94"/>
    </location>
</feature>
<keyword evidence="16" id="KW-0282">Flagellum</keyword>
<evidence type="ECO:0000259" key="14">
    <source>
        <dbReference type="Pfam" id="PF01618"/>
    </source>
</evidence>
<feature type="transmembrane region" description="Helical" evidence="13">
    <location>
        <begin position="202"/>
        <end position="221"/>
    </location>
</feature>